<accession>A0AA49H0V9</accession>
<name>A0AA49H0V9_9CAUD</name>
<sequence>MYEQRRKKRAKARKIKSRTGKNSDKHLPNDYCFCHTHHPGLCKLHALTSMLGWCSL</sequence>
<proteinExistence type="predicted"/>
<gene>
    <name evidence="2" type="primary">131</name>
    <name evidence="2" type="ORF">SEA_TOMAS_131</name>
</gene>
<dbReference type="Proteomes" id="UP001202581">
    <property type="component" value="Segment"/>
</dbReference>
<feature type="compositionally biased region" description="Basic residues" evidence="1">
    <location>
        <begin position="1"/>
        <end position="19"/>
    </location>
</feature>
<keyword evidence="3" id="KW-1185">Reference proteome</keyword>
<protein>
    <submittedName>
        <fullName evidence="2">Uncharacterized protein</fullName>
    </submittedName>
</protein>
<evidence type="ECO:0000313" key="2">
    <source>
        <dbReference type="EMBL" id="UMO76308.1"/>
    </source>
</evidence>
<reference evidence="2" key="1">
    <citation type="submission" date="2021-12" db="EMBL/GenBank/DDBJ databases">
        <authorList>
            <person name="Khadka S."/>
            <person name="Uribe D.A."/>
            <person name="Klipsch I.N."/>
            <person name="Rene S.R."/>
            <person name="Jimenez M.L."/>
            <person name="Saini B.K."/>
            <person name="Zugasti M."/>
            <person name="Bullon R.M."/>
            <person name="Sharp C.D."/>
            <person name="Kapinga K.O."/>
            <person name="Warner C.P."/>
            <person name="Sarinana J."/>
            <person name="Jimenez A."/>
            <person name="Layton S.R."/>
            <person name="Nayek S."/>
            <person name="Hughes L.E."/>
            <person name="Garlena R.A."/>
            <person name="Russell D.A."/>
            <person name="Jacobs-Sera D."/>
            <person name="Hatfull G.F."/>
        </authorList>
    </citation>
    <scope>NUCLEOTIDE SEQUENCE</scope>
</reference>
<dbReference type="GeneID" id="77926849"/>
<organism evidence="2 3">
    <name type="scientific">Streptomyces phage Tomas</name>
    <dbReference type="NCBI Taxonomy" id="2914443"/>
    <lineage>
        <taxon>Viruses</taxon>
        <taxon>Duplodnaviria</taxon>
        <taxon>Heunggongvirae</taxon>
        <taxon>Uroviricota</taxon>
        <taxon>Caudoviricetes</taxon>
        <taxon>Stanwilliamsviridae</taxon>
        <taxon>Boydwoodruffvirinae</taxon>
        <taxon>Tomasvirus</taxon>
        <taxon>Tomasvirus tomas</taxon>
    </lineage>
</organism>
<dbReference type="KEGG" id="vg:77926849"/>
<feature type="region of interest" description="Disordered" evidence="1">
    <location>
        <begin position="1"/>
        <end position="25"/>
    </location>
</feature>
<evidence type="ECO:0000313" key="3">
    <source>
        <dbReference type="Proteomes" id="UP001202581"/>
    </source>
</evidence>
<dbReference type="EMBL" id="OL829978">
    <property type="protein sequence ID" value="UMO76308.1"/>
    <property type="molecule type" value="Genomic_DNA"/>
</dbReference>
<evidence type="ECO:0000256" key="1">
    <source>
        <dbReference type="SAM" id="MobiDB-lite"/>
    </source>
</evidence>
<dbReference type="RefSeq" id="YP_010651247.1">
    <property type="nucleotide sequence ID" value="NC_070781.1"/>
</dbReference>